<dbReference type="EC" id="3.1.26.4" evidence="3"/>
<dbReference type="GO" id="GO:0043137">
    <property type="term" value="P:DNA replication, removal of RNA primer"/>
    <property type="evidence" value="ECO:0007669"/>
    <property type="project" value="TreeGrafter"/>
</dbReference>
<dbReference type="InterPro" id="IPR012337">
    <property type="entry name" value="RNaseH-like_sf"/>
</dbReference>
<comment type="similarity">
    <text evidence="2">Belongs to the RNase H family.</text>
</comment>
<dbReference type="CDD" id="cd09276">
    <property type="entry name" value="Rnase_HI_RT_non_LTR"/>
    <property type="match status" value="1"/>
</dbReference>
<evidence type="ECO:0000256" key="5">
    <source>
        <dbReference type="ARBA" id="ARBA00022723"/>
    </source>
</evidence>
<feature type="domain" description="RNase H type-1" evidence="8">
    <location>
        <begin position="23"/>
        <end position="155"/>
    </location>
</feature>
<dbReference type="SUPFAM" id="SSF53098">
    <property type="entry name" value="Ribonuclease H-like"/>
    <property type="match status" value="1"/>
</dbReference>
<dbReference type="GO" id="GO:0046872">
    <property type="term" value="F:metal ion binding"/>
    <property type="evidence" value="ECO:0007669"/>
    <property type="project" value="UniProtKB-KW"/>
</dbReference>
<protein>
    <recommendedName>
        <fullName evidence="3">ribonuclease H</fullName>
        <ecNumber evidence="3">3.1.26.4</ecNumber>
    </recommendedName>
</protein>
<reference evidence="9 10" key="1">
    <citation type="submission" date="2025-04" db="UniProtKB">
        <authorList>
            <consortium name="RefSeq"/>
        </authorList>
    </citation>
    <scope>IDENTIFICATION</scope>
    <source>
        <tissue evidence="9 10">Whole insect</tissue>
    </source>
</reference>
<evidence type="ECO:0000256" key="1">
    <source>
        <dbReference type="ARBA" id="ARBA00000077"/>
    </source>
</evidence>
<evidence type="ECO:0000256" key="7">
    <source>
        <dbReference type="ARBA" id="ARBA00022801"/>
    </source>
</evidence>
<dbReference type="GO" id="GO:0003676">
    <property type="term" value="F:nucleic acid binding"/>
    <property type="evidence" value="ECO:0007669"/>
    <property type="project" value="InterPro"/>
</dbReference>
<keyword evidence="5" id="KW-0479">Metal-binding</keyword>
<dbReference type="Gene3D" id="3.30.420.10">
    <property type="entry name" value="Ribonuclease H-like superfamily/Ribonuclease H"/>
    <property type="match status" value="1"/>
</dbReference>
<comment type="catalytic activity">
    <reaction evidence="1">
        <text>Endonucleolytic cleavage to 5'-phosphomonoester.</text>
        <dbReference type="EC" id="3.1.26.4"/>
    </reaction>
</comment>
<dbReference type="RefSeq" id="XP_028142749.1">
    <property type="nucleotide sequence ID" value="XM_028286948.1"/>
</dbReference>
<dbReference type="AlphaFoldDB" id="A0A6P7GCZ0"/>
<evidence type="ECO:0000313" key="10">
    <source>
        <dbReference type="RefSeq" id="XP_028142749.1"/>
    </source>
</evidence>
<evidence type="ECO:0000313" key="9">
    <source>
        <dbReference type="RefSeq" id="XP_028142748.1"/>
    </source>
</evidence>
<keyword evidence="6" id="KW-0255">Endonuclease</keyword>
<keyword evidence="4" id="KW-0540">Nuclease</keyword>
<evidence type="ECO:0000259" key="8">
    <source>
        <dbReference type="PROSITE" id="PS50879"/>
    </source>
</evidence>
<evidence type="ECO:0000256" key="4">
    <source>
        <dbReference type="ARBA" id="ARBA00022722"/>
    </source>
</evidence>
<dbReference type="PROSITE" id="PS50879">
    <property type="entry name" value="RNASE_H_1"/>
    <property type="match status" value="1"/>
</dbReference>
<dbReference type="RefSeq" id="XP_028142748.1">
    <property type="nucleotide sequence ID" value="XM_028286947.1"/>
</dbReference>
<dbReference type="GO" id="GO:0004523">
    <property type="term" value="F:RNA-DNA hybrid ribonuclease activity"/>
    <property type="evidence" value="ECO:0007669"/>
    <property type="project" value="UniProtKB-EC"/>
</dbReference>
<proteinExistence type="inferred from homology"/>
<sequence>MPSYSDLPTLTNLIFKSILNKLGKNLTVIYTDGSKTDESTGFAFFVSNNNYAEKYRIPDCCSIFTAEAAAIQKALTWCASNYCENVVVVSDSQAVLQAICSHPLDNFQNSSILDIKKTLHNLKSTKKTVTLLWVKGHSGVVGNEIVDGMAKNTSEIPEITNIFNFKDLFSIIRSVGRERWRSKYEDVQQTSRNHYFSIHPLLPKCIPHFNYNYNKVHSSLITRLKLNHGLFPEHLHRIGIYETPFCSCNHESVYRGSEPCIL</sequence>
<dbReference type="PANTHER" id="PTHR10642:SF26">
    <property type="entry name" value="RIBONUCLEASE H1"/>
    <property type="match status" value="1"/>
</dbReference>
<accession>A0A6P7GCZ0</accession>
<keyword evidence="7" id="KW-0378">Hydrolase</keyword>
<dbReference type="InterPro" id="IPR050092">
    <property type="entry name" value="RNase_H"/>
</dbReference>
<evidence type="ECO:0000256" key="3">
    <source>
        <dbReference type="ARBA" id="ARBA00012180"/>
    </source>
</evidence>
<organism evidence="9">
    <name type="scientific">Diabrotica virgifera virgifera</name>
    <name type="common">western corn rootworm</name>
    <dbReference type="NCBI Taxonomy" id="50390"/>
    <lineage>
        <taxon>Eukaryota</taxon>
        <taxon>Metazoa</taxon>
        <taxon>Ecdysozoa</taxon>
        <taxon>Arthropoda</taxon>
        <taxon>Hexapoda</taxon>
        <taxon>Insecta</taxon>
        <taxon>Pterygota</taxon>
        <taxon>Neoptera</taxon>
        <taxon>Endopterygota</taxon>
        <taxon>Coleoptera</taxon>
        <taxon>Polyphaga</taxon>
        <taxon>Cucujiformia</taxon>
        <taxon>Chrysomeloidea</taxon>
        <taxon>Chrysomelidae</taxon>
        <taxon>Galerucinae</taxon>
        <taxon>Diabroticina</taxon>
        <taxon>Diabroticites</taxon>
        <taxon>Diabrotica</taxon>
    </lineage>
</organism>
<evidence type="ECO:0000256" key="2">
    <source>
        <dbReference type="ARBA" id="ARBA00005300"/>
    </source>
</evidence>
<evidence type="ECO:0000256" key="6">
    <source>
        <dbReference type="ARBA" id="ARBA00022759"/>
    </source>
</evidence>
<dbReference type="InterPro" id="IPR002156">
    <property type="entry name" value="RNaseH_domain"/>
</dbReference>
<dbReference type="PANTHER" id="PTHR10642">
    <property type="entry name" value="RIBONUCLEASE H1"/>
    <property type="match status" value="1"/>
</dbReference>
<dbReference type="InterPro" id="IPR036397">
    <property type="entry name" value="RNaseH_sf"/>
</dbReference>
<gene>
    <name evidence="9 10" type="primary">LOC114336580</name>
</gene>
<name>A0A6P7GCZ0_DIAVI</name>
<dbReference type="Pfam" id="PF00075">
    <property type="entry name" value="RNase_H"/>
    <property type="match status" value="1"/>
</dbReference>